<feature type="chain" id="PRO_5013185968" description="GDP-fucose protein O-fucosyltransferase 2" evidence="13">
    <location>
        <begin position="21"/>
        <end position="407"/>
    </location>
</feature>
<evidence type="ECO:0000256" key="9">
    <source>
        <dbReference type="ARBA" id="ARBA00026232"/>
    </source>
</evidence>
<evidence type="ECO:0000313" key="14">
    <source>
        <dbReference type="EnsemblMetazoa" id="Aqu2.1.27283_001"/>
    </source>
</evidence>
<dbReference type="EnsemblMetazoa" id="XM_019998536.1">
    <property type="protein sequence ID" value="XP_019854095.1"/>
    <property type="gene ID" value="LOC109583269"/>
</dbReference>
<evidence type="ECO:0000256" key="1">
    <source>
        <dbReference type="ARBA" id="ARBA00004240"/>
    </source>
</evidence>
<keyword evidence="7" id="KW-0119">Carbohydrate metabolism</keyword>
<dbReference type="EnsemblMetazoa" id="Aqu2.1.27283_001">
    <property type="protein sequence ID" value="Aqu2.1.27283_001"/>
    <property type="gene ID" value="Aqu2.1.27283"/>
</dbReference>
<evidence type="ECO:0000256" key="13">
    <source>
        <dbReference type="SAM" id="SignalP"/>
    </source>
</evidence>
<dbReference type="OrthoDB" id="422368at2759"/>
<evidence type="ECO:0000256" key="4">
    <source>
        <dbReference type="ARBA" id="ARBA00022679"/>
    </source>
</evidence>
<dbReference type="CDD" id="cd11298">
    <property type="entry name" value="O-FucT-2"/>
    <property type="match status" value="1"/>
</dbReference>
<keyword evidence="5" id="KW-0256">Endoplasmic reticulum</keyword>
<reference evidence="14" key="2">
    <citation type="submission" date="2017-05" db="UniProtKB">
        <authorList>
            <consortium name="EnsemblMetazoa"/>
        </authorList>
    </citation>
    <scope>IDENTIFICATION</scope>
</reference>
<dbReference type="Gene3D" id="3.40.50.11350">
    <property type="match status" value="1"/>
</dbReference>
<name>A0A1X7UII1_AMPQE</name>
<evidence type="ECO:0000256" key="2">
    <source>
        <dbReference type="ARBA" id="ARBA00004922"/>
    </source>
</evidence>
<dbReference type="EC" id="2.4.1.221" evidence="3"/>
<keyword evidence="13" id="KW-0732">Signal</keyword>
<comment type="catalytic activity">
    <reaction evidence="11">
        <text>L-threonyl-[protein] + GDP-beta-L-fucose = 3-O-(alpha-L-fucosyl)-L-threonyl-[protein] + GDP + H(+)</text>
        <dbReference type="Rhea" id="RHEA:70491"/>
        <dbReference type="Rhea" id="RHEA-COMP:11060"/>
        <dbReference type="Rhea" id="RHEA-COMP:17915"/>
        <dbReference type="ChEBI" id="CHEBI:15378"/>
        <dbReference type="ChEBI" id="CHEBI:30013"/>
        <dbReference type="ChEBI" id="CHEBI:57273"/>
        <dbReference type="ChEBI" id="CHEBI:58189"/>
        <dbReference type="ChEBI" id="CHEBI:189631"/>
        <dbReference type="EC" id="2.4.1.221"/>
    </reaction>
    <physiologicalReaction direction="left-to-right" evidence="11">
        <dbReference type="Rhea" id="RHEA:70492"/>
    </physiologicalReaction>
</comment>
<dbReference type="InterPro" id="IPR045130">
    <property type="entry name" value="OFUT2-like"/>
</dbReference>
<dbReference type="InterPro" id="IPR019378">
    <property type="entry name" value="GDP-Fuc_O-FucTrfase"/>
</dbReference>
<evidence type="ECO:0000256" key="11">
    <source>
        <dbReference type="ARBA" id="ARBA00047273"/>
    </source>
</evidence>
<dbReference type="Proteomes" id="UP000007879">
    <property type="component" value="Unassembled WGS sequence"/>
</dbReference>
<evidence type="ECO:0000256" key="10">
    <source>
        <dbReference type="ARBA" id="ARBA00033083"/>
    </source>
</evidence>
<comment type="pathway">
    <text evidence="2">Protein modification; protein glycosylation.</text>
</comment>
<gene>
    <name evidence="14" type="primary">109583269</name>
</gene>
<comment type="subcellular location">
    <subcellularLocation>
        <location evidence="1">Endoplasmic reticulum</location>
    </subcellularLocation>
</comment>
<proteinExistence type="inferred from homology"/>
<dbReference type="PANTHER" id="PTHR13398:SF0">
    <property type="entry name" value="GDP-FUCOSE PROTEIN O-FUCOSYLTRANSFERASE 2"/>
    <property type="match status" value="1"/>
</dbReference>
<dbReference type="GO" id="GO:0006004">
    <property type="term" value="P:fucose metabolic process"/>
    <property type="evidence" value="ECO:0007669"/>
    <property type="project" value="UniProtKB-KW"/>
</dbReference>
<sequence length="407" mass="47359">MASFFSLCILLLHFIPFISCKERRYISYTVNMGEGFNLRRDVHMRAANLVRSLRTKTKYDWILVLPPWPHLYHWKSSVPQDWLPWGQFFDVESLNEYVPSIELETYIEREGLVIDEILSLQRLEKPFTDKGEWLESVTEEPCHQRIRKDLFSPLDFNVKLMSCLTTQGRTSVIIPELHKRAHKSRSFVVMWFELLLHDEFGSIDYWNARKSMVYAQELRDIGTEFMKDHLDYDPGIGKGRSKPNKGGGAYLSVHLRSQDYQRSKPHLVPSLKGLAKQLKTLKKEQKLKVVFIASDAGISDKKKLRKLIGGKVVWFEPDSDIIHRYGDGGVAIIDQWIAAHSKFFVGTTESTFSFRIREDRQFLRFSVDSTFNQLCGNENNETDPHSCPPPSKWLLIEDNRNSVRSEL</sequence>
<dbReference type="GO" id="GO:0005783">
    <property type="term" value="C:endoplasmic reticulum"/>
    <property type="evidence" value="ECO:0007669"/>
    <property type="project" value="UniProtKB-SubCell"/>
</dbReference>
<reference evidence="15" key="1">
    <citation type="journal article" date="2010" name="Nature">
        <title>The Amphimedon queenslandica genome and the evolution of animal complexity.</title>
        <authorList>
            <person name="Srivastava M."/>
            <person name="Simakov O."/>
            <person name="Chapman J."/>
            <person name="Fahey B."/>
            <person name="Gauthier M.E."/>
            <person name="Mitros T."/>
            <person name="Richards G.S."/>
            <person name="Conaco C."/>
            <person name="Dacre M."/>
            <person name="Hellsten U."/>
            <person name="Larroux C."/>
            <person name="Putnam N.H."/>
            <person name="Stanke M."/>
            <person name="Adamska M."/>
            <person name="Darling A."/>
            <person name="Degnan S.M."/>
            <person name="Oakley T.H."/>
            <person name="Plachetzki D.C."/>
            <person name="Zhai Y."/>
            <person name="Adamski M."/>
            <person name="Calcino A."/>
            <person name="Cummins S.F."/>
            <person name="Goodstein D.M."/>
            <person name="Harris C."/>
            <person name="Jackson D.J."/>
            <person name="Leys S.P."/>
            <person name="Shu S."/>
            <person name="Woodcroft B.J."/>
            <person name="Vervoort M."/>
            <person name="Kosik K.S."/>
            <person name="Manning G."/>
            <person name="Degnan B.M."/>
            <person name="Rokhsar D.S."/>
        </authorList>
    </citation>
    <scope>NUCLEOTIDE SEQUENCE [LARGE SCALE GENOMIC DNA]</scope>
</reference>
<feature type="signal peptide" evidence="13">
    <location>
        <begin position="1"/>
        <end position="20"/>
    </location>
</feature>
<keyword evidence="4" id="KW-0808">Transferase</keyword>
<evidence type="ECO:0000256" key="8">
    <source>
        <dbReference type="ARBA" id="ARBA00025803"/>
    </source>
</evidence>
<evidence type="ECO:0000256" key="12">
    <source>
        <dbReference type="ARBA" id="ARBA00048647"/>
    </source>
</evidence>
<evidence type="ECO:0000256" key="6">
    <source>
        <dbReference type="ARBA" id="ARBA00023253"/>
    </source>
</evidence>
<accession>A0A1X7UII1</accession>
<evidence type="ECO:0000256" key="5">
    <source>
        <dbReference type="ARBA" id="ARBA00022824"/>
    </source>
</evidence>
<dbReference type="AlphaFoldDB" id="A0A1X7UII1"/>
<dbReference type="KEGG" id="aqu:109583269"/>
<dbReference type="InParanoid" id="A0A1X7UII1"/>
<protein>
    <recommendedName>
        <fullName evidence="9">GDP-fucose protein O-fucosyltransferase 2</fullName>
        <ecNumber evidence="3">2.4.1.221</ecNumber>
    </recommendedName>
    <alternativeName>
        <fullName evidence="10">Peptide-O-fucosyltransferase 2</fullName>
    </alternativeName>
</protein>
<evidence type="ECO:0000256" key="7">
    <source>
        <dbReference type="ARBA" id="ARBA00023277"/>
    </source>
</evidence>
<organism evidence="14">
    <name type="scientific">Amphimedon queenslandica</name>
    <name type="common">Sponge</name>
    <dbReference type="NCBI Taxonomy" id="400682"/>
    <lineage>
        <taxon>Eukaryota</taxon>
        <taxon>Metazoa</taxon>
        <taxon>Porifera</taxon>
        <taxon>Demospongiae</taxon>
        <taxon>Heteroscleromorpha</taxon>
        <taxon>Haplosclerida</taxon>
        <taxon>Niphatidae</taxon>
        <taxon>Amphimedon</taxon>
    </lineage>
</organism>
<dbReference type="Pfam" id="PF10250">
    <property type="entry name" value="O-FucT"/>
    <property type="match status" value="1"/>
</dbReference>
<dbReference type="PANTHER" id="PTHR13398">
    <property type="entry name" value="GDP-FUCOSE PROTEIN O-FUCOSYLTRANSFERASE 2"/>
    <property type="match status" value="1"/>
</dbReference>
<comment type="similarity">
    <text evidence="8">Belongs to the glycosyltransferase 68 family.</text>
</comment>
<dbReference type="STRING" id="400682.A0A1X7UII1"/>
<dbReference type="GO" id="GO:0046922">
    <property type="term" value="F:peptide-O-fucosyltransferase activity"/>
    <property type="evidence" value="ECO:0007669"/>
    <property type="project" value="UniProtKB-EC"/>
</dbReference>
<evidence type="ECO:0000313" key="15">
    <source>
        <dbReference type="Proteomes" id="UP000007879"/>
    </source>
</evidence>
<keyword evidence="15" id="KW-1185">Reference proteome</keyword>
<evidence type="ECO:0000256" key="3">
    <source>
        <dbReference type="ARBA" id="ARBA00012196"/>
    </source>
</evidence>
<keyword evidence="6" id="KW-0294">Fucose metabolism</keyword>
<comment type="catalytic activity">
    <reaction evidence="12">
        <text>L-seryl-[protein] + GDP-beta-L-fucose = 3-O-(alpha-L-fucosyl)-L-seryl-[protein] + GDP + H(+)</text>
        <dbReference type="Rhea" id="RHEA:63644"/>
        <dbReference type="Rhea" id="RHEA-COMP:9863"/>
        <dbReference type="Rhea" id="RHEA-COMP:17914"/>
        <dbReference type="ChEBI" id="CHEBI:15378"/>
        <dbReference type="ChEBI" id="CHEBI:29999"/>
        <dbReference type="ChEBI" id="CHEBI:57273"/>
        <dbReference type="ChEBI" id="CHEBI:58189"/>
        <dbReference type="ChEBI" id="CHEBI:189632"/>
        <dbReference type="EC" id="2.4.1.221"/>
    </reaction>
    <physiologicalReaction direction="left-to-right" evidence="12">
        <dbReference type="Rhea" id="RHEA:63645"/>
    </physiologicalReaction>
</comment>
<dbReference type="eggNOG" id="ENOG502QPS6">
    <property type="taxonomic scope" value="Eukaryota"/>
</dbReference>
<dbReference type="Gene3D" id="3.40.50.11340">
    <property type="match status" value="1"/>
</dbReference>